<dbReference type="AlphaFoldDB" id="A0A0D2WJF3"/>
<evidence type="ECO:0000313" key="6">
    <source>
        <dbReference type="Proteomes" id="UP000008743"/>
    </source>
</evidence>
<dbReference type="InterPro" id="IPR013216">
    <property type="entry name" value="Methyltransf_11"/>
</dbReference>
<comment type="similarity">
    <text evidence="1">Belongs to the methyltransferase superfamily.</text>
</comment>
<organism evidence="5 6">
    <name type="scientific">Capsaspora owczarzaki (strain ATCC 30864)</name>
    <dbReference type="NCBI Taxonomy" id="595528"/>
    <lineage>
        <taxon>Eukaryota</taxon>
        <taxon>Filasterea</taxon>
        <taxon>Capsaspora</taxon>
    </lineage>
</organism>
<feature type="domain" description="Methyltransferase type 11" evidence="4">
    <location>
        <begin position="46"/>
        <end position="133"/>
    </location>
</feature>
<proteinExistence type="inferred from homology"/>
<dbReference type="RefSeq" id="XP_004365825.1">
    <property type="nucleotide sequence ID" value="XM_004365768.2"/>
</dbReference>
<name>A0A0D2WJF3_CAPO3</name>
<dbReference type="Pfam" id="PF08241">
    <property type="entry name" value="Methyltransf_11"/>
    <property type="match status" value="1"/>
</dbReference>
<evidence type="ECO:0000256" key="3">
    <source>
        <dbReference type="ARBA" id="ARBA00022679"/>
    </source>
</evidence>
<sequence>MASYSHLFQGVAVTSKYAAFRPVYPAALYHELLEFMGTQKPGFAIDVACGSGQLTSMLASHFQQVLAFDVSEEQIKSAAAAPNINYTVGSADAIPAQTNTADVVTVAQAMHWFDLPKFYAEVDRVLKPGGTLAVIGYGNCKLANQEANKVIQQFYSGTLKPYWSDRRFWLDNEYADVKLPYEDRARWDGAIVLRYSLEGILGYLSSWSGYHTYLKQNPTLPDPLIAVKADLLRAYATSSTTDVEVDLTWPLFMLLGKKPSH</sequence>
<dbReference type="PANTHER" id="PTHR44942:SF4">
    <property type="entry name" value="METHYLTRANSFERASE TYPE 11 DOMAIN-CONTAINING PROTEIN"/>
    <property type="match status" value="1"/>
</dbReference>
<dbReference type="EMBL" id="KE346360">
    <property type="protein sequence ID" value="KJE89493.1"/>
    <property type="molecule type" value="Genomic_DNA"/>
</dbReference>
<dbReference type="OrthoDB" id="506498at2759"/>
<dbReference type="InParanoid" id="A0A0D2WJF3"/>
<dbReference type="InterPro" id="IPR051052">
    <property type="entry name" value="Diverse_substrate_MTase"/>
</dbReference>
<dbReference type="STRING" id="595528.A0A0D2WJF3"/>
<evidence type="ECO:0000256" key="2">
    <source>
        <dbReference type="ARBA" id="ARBA00022603"/>
    </source>
</evidence>
<dbReference type="Proteomes" id="UP000008743">
    <property type="component" value="Unassembled WGS sequence"/>
</dbReference>
<dbReference type="Gene3D" id="3.40.50.150">
    <property type="entry name" value="Vaccinia Virus protein VP39"/>
    <property type="match status" value="1"/>
</dbReference>
<dbReference type="GO" id="GO:0008757">
    <property type="term" value="F:S-adenosylmethionine-dependent methyltransferase activity"/>
    <property type="evidence" value="ECO:0007669"/>
    <property type="project" value="InterPro"/>
</dbReference>
<dbReference type="CDD" id="cd02440">
    <property type="entry name" value="AdoMet_MTases"/>
    <property type="match status" value="1"/>
</dbReference>
<keyword evidence="2" id="KW-0489">Methyltransferase</keyword>
<dbReference type="PhylomeDB" id="A0A0D2WJF3"/>
<dbReference type="PANTHER" id="PTHR44942">
    <property type="entry name" value="METHYLTRANSF_11 DOMAIN-CONTAINING PROTEIN"/>
    <property type="match status" value="1"/>
</dbReference>
<keyword evidence="6" id="KW-1185">Reference proteome</keyword>
<protein>
    <recommendedName>
        <fullName evidence="4">Methyltransferase type 11 domain-containing protein</fullName>
    </recommendedName>
</protein>
<dbReference type="OMA" id="GPYWPAE"/>
<dbReference type="GO" id="GO:0032259">
    <property type="term" value="P:methylation"/>
    <property type="evidence" value="ECO:0007669"/>
    <property type="project" value="UniProtKB-KW"/>
</dbReference>
<dbReference type="eggNOG" id="KOG3010">
    <property type="taxonomic scope" value="Eukaryota"/>
</dbReference>
<accession>A0A0D2WJF3</accession>
<evidence type="ECO:0000256" key="1">
    <source>
        <dbReference type="ARBA" id="ARBA00008361"/>
    </source>
</evidence>
<evidence type="ECO:0000259" key="4">
    <source>
        <dbReference type="Pfam" id="PF08241"/>
    </source>
</evidence>
<gene>
    <name evidence="5" type="ORF">CAOG_000954</name>
</gene>
<dbReference type="InterPro" id="IPR029063">
    <property type="entry name" value="SAM-dependent_MTases_sf"/>
</dbReference>
<keyword evidence="3" id="KW-0808">Transferase</keyword>
<evidence type="ECO:0000313" key="5">
    <source>
        <dbReference type="EMBL" id="KJE89493.1"/>
    </source>
</evidence>
<dbReference type="SUPFAM" id="SSF53335">
    <property type="entry name" value="S-adenosyl-L-methionine-dependent methyltransferases"/>
    <property type="match status" value="1"/>
</dbReference>
<reference evidence="6" key="1">
    <citation type="submission" date="2011-02" db="EMBL/GenBank/DDBJ databases">
        <title>The Genome Sequence of Capsaspora owczarzaki ATCC 30864.</title>
        <authorList>
            <person name="Russ C."/>
            <person name="Cuomo C."/>
            <person name="Burger G."/>
            <person name="Gray M.W."/>
            <person name="Holland P.W.H."/>
            <person name="King N."/>
            <person name="Lang F.B.F."/>
            <person name="Roger A.J."/>
            <person name="Ruiz-Trillo I."/>
            <person name="Young S.K."/>
            <person name="Zeng Q."/>
            <person name="Gargeya S."/>
            <person name="Alvarado L."/>
            <person name="Berlin A."/>
            <person name="Chapman S.B."/>
            <person name="Chen Z."/>
            <person name="Freedman E."/>
            <person name="Gellesch M."/>
            <person name="Goldberg J."/>
            <person name="Griggs A."/>
            <person name="Gujja S."/>
            <person name="Heilman E."/>
            <person name="Heiman D."/>
            <person name="Howarth C."/>
            <person name="Mehta T."/>
            <person name="Neiman D."/>
            <person name="Pearson M."/>
            <person name="Roberts A."/>
            <person name="Saif S."/>
            <person name="Shea T."/>
            <person name="Shenoy N."/>
            <person name="Sisk P."/>
            <person name="Stolte C."/>
            <person name="Sykes S."/>
            <person name="White J."/>
            <person name="Yandava C."/>
            <person name="Haas B."/>
            <person name="Nusbaum C."/>
            <person name="Birren B."/>
        </authorList>
    </citation>
    <scope>NUCLEOTIDE SEQUENCE</scope>
    <source>
        <strain evidence="6">ATCC 30864</strain>
    </source>
</reference>